<keyword evidence="2" id="KW-1133">Transmembrane helix</keyword>
<keyword evidence="2" id="KW-0812">Transmembrane</keyword>
<protein>
    <submittedName>
        <fullName evidence="3">Uncharacterized protein</fullName>
    </submittedName>
</protein>
<comment type="caution">
    <text evidence="3">The sequence shown here is derived from an EMBL/GenBank/DDBJ whole genome shotgun (WGS) entry which is preliminary data.</text>
</comment>
<evidence type="ECO:0000313" key="4">
    <source>
        <dbReference type="Proteomes" id="UP000321419"/>
    </source>
</evidence>
<reference evidence="3 4" key="1">
    <citation type="submission" date="2019-07" db="EMBL/GenBank/DDBJ databases">
        <title>Whole genome shotgun sequence of Pseudoalteromonas espejiana NBRC 102222.</title>
        <authorList>
            <person name="Hosoyama A."/>
            <person name="Uohara A."/>
            <person name="Ohji S."/>
            <person name="Ichikawa N."/>
        </authorList>
    </citation>
    <scope>NUCLEOTIDE SEQUENCE [LARGE SCALE GENOMIC DNA]</scope>
    <source>
        <strain evidence="3 4">NBRC 102222</strain>
    </source>
</reference>
<evidence type="ECO:0000256" key="1">
    <source>
        <dbReference type="SAM" id="MobiDB-lite"/>
    </source>
</evidence>
<feature type="transmembrane region" description="Helical" evidence="2">
    <location>
        <begin position="41"/>
        <end position="60"/>
    </location>
</feature>
<evidence type="ECO:0000313" key="3">
    <source>
        <dbReference type="EMBL" id="GEK54977.1"/>
    </source>
</evidence>
<proteinExistence type="predicted"/>
<accession>A0A510XWQ6</accession>
<feature type="compositionally biased region" description="Polar residues" evidence="1">
    <location>
        <begin position="139"/>
        <end position="150"/>
    </location>
</feature>
<dbReference type="Proteomes" id="UP000321419">
    <property type="component" value="Unassembled WGS sequence"/>
</dbReference>
<organism evidence="3 4">
    <name type="scientific">Pseudoalteromonas espejiana</name>
    <dbReference type="NCBI Taxonomy" id="28107"/>
    <lineage>
        <taxon>Bacteria</taxon>
        <taxon>Pseudomonadati</taxon>
        <taxon>Pseudomonadota</taxon>
        <taxon>Gammaproteobacteria</taxon>
        <taxon>Alteromonadales</taxon>
        <taxon>Pseudoalteromonadaceae</taxon>
        <taxon>Pseudoalteromonas</taxon>
    </lineage>
</organism>
<dbReference type="EMBL" id="BJUM01000015">
    <property type="protein sequence ID" value="GEK54977.1"/>
    <property type="molecule type" value="Genomic_DNA"/>
</dbReference>
<sequence length="150" mass="17197">MFIIFFFLFFVPLGPFGIYYQWFNNKGDKGFWDYFTPESIFTFTAPLMAAIIIDGLIIAISEQKNLEHNSVEFELFRDSIILAAIIMLIQCLLIFSSISHNSLILSAISVVILWIFWIIISSAKNEFSPHKRWRPTGTADDTSSEAISNE</sequence>
<gene>
    <name evidence="3" type="ORF">PES01_18220</name>
</gene>
<feature type="transmembrane region" description="Helical" evidence="2">
    <location>
        <begin position="80"/>
        <end position="98"/>
    </location>
</feature>
<keyword evidence="4" id="KW-1185">Reference proteome</keyword>
<feature type="transmembrane region" description="Helical" evidence="2">
    <location>
        <begin position="104"/>
        <end position="123"/>
    </location>
</feature>
<dbReference type="AlphaFoldDB" id="A0A510XWQ6"/>
<evidence type="ECO:0000256" key="2">
    <source>
        <dbReference type="SAM" id="Phobius"/>
    </source>
</evidence>
<keyword evidence="2" id="KW-0472">Membrane</keyword>
<name>A0A510XWQ6_9GAMM</name>
<feature type="region of interest" description="Disordered" evidence="1">
    <location>
        <begin position="128"/>
        <end position="150"/>
    </location>
</feature>